<protein>
    <submittedName>
        <fullName evidence="10">Averantin oxidoreductase</fullName>
    </submittedName>
</protein>
<keyword evidence="4 8" id="KW-0560">Oxidoreductase</keyword>
<dbReference type="KEGG" id="mbe:MBM_07135"/>
<comment type="cofactor">
    <cofactor evidence="1 7">
        <name>heme</name>
        <dbReference type="ChEBI" id="CHEBI:30413"/>
    </cofactor>
</comment>
<evidence type="ECO:0000256" key="9">
    <source>
        <dbReference type="SAM" id="SignalP"/>
    </source>
</evidence>
<dbReference type="OrthoDB" id="3945418at2759"/>
<evidence type="ECO:0000256" key="8">
    <source>
        <dbReference type="RuleBase" id="RU000461"/>
    </source>
</evidence>
<keyword evidence="3 7" id="KW-0479">Metal-binding</keyword>
<dbReference type="InterPro" id="IPR036396">
    <property type="entry name" value="Cyt_P450_sf"/>
</dbReference>
<name>K1XQP6_MARBU</name>
<sequence>MAVSTGLALWTVLLSSLSLKLGILAYNWKTYVEVVTQESMTDVLARLHKQYGDVIRIAPNELHFSNPSAYHDIYNASARWDKDRLLYESFGEDHSSFGLLTYAESKQRKDVLQPLFSRRAILNLQGLVDQLTELLEKNNASGKSADLLFAFRCFTVDTVQEFCFGKSVHAMEEADFRAPLVTAMDAALPTFFIFKNFPLFRKTLLSLPPWLAVRASPKTAGLIHLQEIIGKQVRDVVSDPSSLQDAPHPTIYHRLLDPGAHRGFPVPSATYLCEEALTMVFAGGLTVADSLMTGHFHILNQHTLYEKLRAEVLTVWPNIDRPPSFEAFETLPLLTATIKESLRVSPGVSSPLLRVVPTKGANISGVSIPGGTVVGMAAPFVHQSDAIFASPSTFDPCRWLATDTKNLDKNLVAFSRGPRSCFGVNLAWCELYIAFATMLRRFEMSLDGKTEEDLKWRDCFTPYYPGRHLMVWCKPASA</sequence>
<dbReference type="Proteomes" id="UP000006753">
    <property type="component" value="Unassembled WGS sequence"/>
</dbReference>
<dbReference type="InterPro" id="IPR050121">
    <property type="entry name" value="Cytochrome_P450_monoxygenase"/>
</dbReference>
<evidence type="ECO:0000313" key="10">
    <source>
        <dbReference type="EMBL" id="EKD14924.1"/>
    </source>
</evidence>
<evidence type="ECO:0000256" key="3">
    <source>
        <dbReference type="ARBA" id="ARBA00022723"/>
    </source>
</evidence>
<dbReference type="InParanoid" id="K1XQP6"/>
<dbReference type="SUPFAM" id="SSF48264">
    <property type="entry name" value="Cytochrome P450"/>
    <property type="match status" value="1"/>
</dbReference>
<dbReference type="OMA" id="WCELYIA"/>
<organism evidence="10 11">
    <name type="scientific">Marssonina brunnea f. sp. multigermtubi (strain MB_m1)</name>
    <name type="common">Marssonina leaf spot fungus</name>
    <dbReference type="NCBI Taxonomy" id="1072389"/>
    <lineage>
        <taxon>Eukaryota</taxon>
        <taxon>Fungi</taxon>
        <taxon>Dikarya</taxon>
        <taxon>Ascomycota</taxon>
        <taxon>Pezizomycotina</taxon>
        <taxon>Leotiomycetes</taxon>
        <taxon>Helotiales</taxon>
        <taxon>Drepanopezizaceae</taxon>
        <taxon>Drepanopeziza</taxon>
    </lineage>
</organism>
<keyword evidence="5 7" id="KW-0408">Iron</keyword>
<evidence type="ECO:0000256" key="7">
    <source>
        <dbReference type="PIRSR" id="PIRSR602403-1"/>
    </source>
</evidence>
<dbReference type="PROSITE" id="PS00086">
    <property type="entry name" value="CYTOCHROME_P450"/>
    <property type="match status" value="1"/>
</dbReference>
<feature type="binding site" description="axial binding residue" evidence="7">
    <location>
        <position position="421"/>
    </location>
    <ligand>
        <name>heme</name>
        <dbReference type="ChEBI" id="CHEBI:30413"/>
    </ligand>
    <ligandPart>
        <name>Fe</name>
        <dbReference type="ChEBI" id="CHEBI:18248"/>
    </ligandPart>
</feature>
<dbReference type="InterPro" id="IPR001128">
    <property type="entry name" value="Cyt_P450"/>
</dbReference>
<keyword evidence="11" id="KW-1185">Reference proteome</keyword>
<dbReference type="AlphaFoldDB" id="K1XQP6"/>
<evidence type="ECO:0000313" key="11">
    <source>
        <dbReference type="Proteomes" id="UP000006753"/>
    </source>
</evidence>
<dbReference type="GO" id="GO:0020037">
    <property type="term" value="F:heme binding"/>
    <property type="evidence" value="ECO:0007669"/>
    <property type="project" value="InterPro"/>
</dbReference>
<dbReference type="GO" id="GO:0004497">
    <property type="term" value="F:monooxygenase activity"/>
    <property type="evidence" value="ECO:0007669"/>
    <property type="project" value="UniProtKB-KW"/>
</dbReference>
<dbReference type="PANTHER" id="PTHR24305">
    <property type="entry name" value="CYTOCHROME P450"/>
    <property type="match status" value="1"/>
</dbReference>
<dbReference type="EMBL" id="JH921444">
    <property type="protein sequence ID" value="EKD14924.1"/>
    <property type="molecule type" value="Genomic_DNA"/>
</dbReference>
<dbReference type="eggNOG" id="KOG0156">
    <property type="taxonomic scope" value="Eukaryota"/>
</dbReference>
<feature type="chain" id="PRO_5003855280" evidence="9">
    <location>
        <begin position="26"/>
        <end position="478"/>
    </location>
</feature>
<keyword evidence="7 8" id="KW-0349">Heme</keyword>
<dbReference type="Gene3D" id="1.10.630.10">
    <property type="entry name" value="Cytochrome P450"/>
    <property type="match status" value="1"/>
</dbReference>
<dbReference type="PRINTS" id="PR00465">
    <property type="entry name" value="EP450IV"/>
</dbReference>
<keyword evidence="6 8" id="KW-0503">Monooxygenase</keyword>
<proteinExistence type="inferred from homology"/>
<dbReference type="CDD" id="cd11062">
    <property type="entry name" value="CYP58-like"/>
    <property type="match status" value="1"/>
</dbReference>
<evidence type="ECO:0000256" key="5">
    <source>
        <dbReference type="ARBA" id="ARBA00023004"/>
    </source>
</evidence>
<dbReference type="Pfam" id="PF00067">
    <property type="entry name" value="p450"/>
    <property type="match status" value="1"/>
</dbReference>
<dbReference type="InterPro" id="IPR002403">
    <property type="entry name" value="Cyt_P450_E_grp-IV"/>
</dbReference>
<evidence type="ECO:0000256" key="4">
    <source>
        <dbReference type="ARBA" id="ARBA00023002"/>
    </source>
</evidence>
<comment type="similarity">
    <text evidence="2 8">Belongs to the cytochrome P450 family.</text>
</comment>
<dbReference type="GO" id="GO:0016705">
    <property type="term" value="F:oxidoreductase activity, acting on paired donors, with incorporation or reduction of molecular oxygen"/>
    <property type="evidence" value="ECO:0007669"/>
    <property type="project" value="InterPro"/>
</dbReference>
<dbReference type="InterPro" id="IPR017972">
    <property type="entry name" value="Cyt_P450_CS"/>
</dbReference>
<dbReference type="HOGENOM" id="CLU_001570_14_4_1"/>
<accession>K1XQP6</accession>
<gene>
    <name evidence="10" type="ORF">MBM_07135</name>
</gene>
<keyword evidence="9" id="KW-0732">Signal</keyword>
<evidence type="ECO:0000256" key="1">
    <source>
        <dbReference type="ARBA" id="ARBA00001971"/>
    </source>
</evidence>
<evidence type="ECO:0000256" key="2">
    <source>
        <dbReference type="ARBA" id="ARBA00010617"/>
    </source>
</evidence>
<reference evidence="10 11" key="1">
    <citation type="journal article" date="2012" name="BMC Genomics">
        <title>Sequencing the genome of Marssonina brunnea reveals fungus-poplar co-evolution.</title>
        <authorList>
            <person name="Zhu S."/>
            <person name="Cao Y.-Z."/>
            <person name="Jiang C."/>
            <person name="Tan B.-Y."/>
            <person name="Wang Z."/>
            <person name="Feng S."/>
            <person name="Zhang L."/>
            <person name="Su X.-H."/>
            <person name="Brejova B."/>
            <person name="Vinar T."/>
            <person name="Xu M."/>
            <person name="Wang M.-X."/>
            <person name="Zhang S.-G."/>
            <person name="Huang M.-R."/>
            <person name="Wu R."/>
            <person name="Zhou Y."/>
        </authorList>
    </citation>
    <scope>NUCLEOTIDE SEQUENCE [LARGE SCALE GENOMIC DNA]</scope>
    <source>
        <strain evidence="10 11">MB_m1</strain>
    </source>
</reference>
<evidence type="ECO:0000256" key="6">
    <source>
        <dbReference type="ARBA" id="ARBA00023033"/>
    </source>
</evidence>
<dbReference type="PANTHER" id="PTHR24305:SF157">
    <property type="entry name" value="N-ACETYLTRYPTOPHAN 6-HYDROXYLASE IVOC-RELATED"/>
    <property type="match status" value="1"/>
</dbReference>
<feature type="signal peptide" evidence="9">
    <location>
        <begin position="1"/>
        <end position="25"/>
    </location>
</feature>
<dbReference type="GO" id="GO:0005506">
    <property type="term" value="F:iron ion binding"/>
    <property type="evidence" value="ECO:0007669"/>
    <property type="project" value="InterPro"/>
</dbReference>